<name>A0A8H7AHE0_9EURO</name>
<dbReference type="Pfam" id="PF10615">
    <property type="entry name" value="DUF2470"/>
    <property type="match status" value="1"/>
</dbReference>
<evidence type="ECO:0000259" key="1">
    <source>
        <dbReference type="Pfam" id="PF10615"/>
    </source>
</evidence>
<feature type="domain" description="DUF2470" evidence="1">
    <location>
        <begin position="16"/>
        <end position="93"/>
    </location>
</feature>
<dbReference type="OrthoDB" id="5553410at2759"/>
<proteinExistence type="predicted"/>
<dbReference type="Gene3D" id="3.20.180.10">
    <property type="entry name" value="PNP-oxidase-like"/>
    <property type="match status" value="1"/>
</dbReference>
<protein>
    <recommendedName>
        <fullName evidence="1">DUF2470 domain-containing protein</fullName>
    </recommendedName>
</protein>
<gene>
    <name evidence="2" type="ORF">GJ744_010400</name>
</gene>
<sequence length="234" mass="27201">MEPPPAQSNDETAIRTRITRHMNTSHRDSLSLFLRHYCNVPAPSATPESTTLETLKQDSLILTSQGKRYHIPLQPPLSTLTFSAATRQRLIEMHNECLRGLDLSDVRITTYRPPDTLIQRINFLVVFLTMLSFSRRANFSPGSLFYETSGLSFVPSFAWFCSTIQPWLITPMLGIHVCEVVWMARTRLRRHGVERWSRLWWEWVATCFIEGLGAFQRIDGMVRDKEEEMKKREK</sequence>
<dbReference type="PANTHER" id="PTHR37783:SF1">
    <property type="entry name" value="MEMBRANE PROTEIN, PUTATIVE (AFU_ORTHOLOGUE AFUA_1G04315)-RELATED"/>
    <property type="match status" value="1"/>
</dbReference>
<evidence type="ECO:0000313" key="3">
    <source>
        <dbReference type="Proteomes" id="UP000606974"/>
    </source>
</evidence>
<dbReference type="PANTHER" id="PTHR37783">
    <property type="entry name" value="MEMBRANE PROTEIN, PUTATIVE (AFU_ORTHOLOGUE AFUA_1G04315)-RELATED"/>
    <property type="match status" value="1"/>
</dbReference>
<dbReference type="Proteomes" id="UP000606974">
    <property type="component" value="Unassembled WGS sequence"/>
</dbReference>
<evidence type="ECO:0000313" key="2">
    <source>
        <dbReference type="EMBL" id="KAF7507469.1"/>
    </source>
</evidence>
<dbReference type="AlphaFoldDB" id="A0A8H7AHE0"/>
<reference evidence="2" key="1">
    <citation type="submission" date="2020-02" db="EMBL/GenBank/DDBJ databases">
        <authorList>
            <person name="Palmer J.M."/>
        </authorList>
    </citation>
    <scope>NUCLEOTIDE SEQUENCE</scope>
    <source>
        <strain evidence="2">EPUS1.4</strain>
        <tissue evidence="2">Thallus</tissue>
    </source>
</reference>
<accession>A0A8H7AHE0</accession>
<organism evidence="2 3">
    <name type="scientific">Endocarpon pusillum</name>
    <dbReference type="NCBI Taxonomy" id="364733"/>
    <lineage>
        <taxon>Eukaryota</taxon>
        <taxon>Fungi</taxon>
        <taxon>Dikarya</taxon>
        <taxon>Ascomycota</taxon>
        <taxon>Pezizomycotina</taxon>
        <taxon>Eurotiomycetes</taxon>
        <taxon>Chaetothyriomycetidae</taxon>
        <taxon>Verrucariales</taxon>
        <taxon>Verrucariaceae</taxon>
        <taxon>Endocarpon</taxon>
    </lineage>
</organism>
<dbReference type="InterPro" id="IPR019595">
    <property type="entry name" value="DUF2470"/>
</dbReference>
<comment type="caution">
    <text evidence="2">The sequence shown here is derived from an EMBL/GenBank/DDBJ whole genome shotgun (WGS) entry which is preliminary data.</text>
</comment>
<keyword evidence="3" id="KW-1185">Reference proteome</keyword>
<dbReference type="InterPro" id="IPR037119">
    <property type="entry name" value="Haem_oxidase_HugZ-like_sf"/>
</dbReference>
<dbReference type="EMBL" id="JAACFV010000068">
    <property type="protein sequence ID" value="KAF7507469.1"/>
    <property type="molecule type" value="Genomic_DNA"/>
</dbReference>